<dbReference type="SUPFAM" id="SSF54001">
    <property type="entry name" value="Cysteine proteinases"/>
    <property type="match status" value="1"/>
</dbReference>
<keyword evidence="2" id="KW-0378">Hydrolase</keyword>
<evidence type="ECO:0000313" key="3">
    <source>
        <dbReference type="Proteomes" id="UP000199355"/>
    </source>
</evidence>
<dbReference type="GO" id="GO:0006508">
    <property type="term" value="P:proteolysis"/>
    <property type="evidence" value="ECO:0007669"/>
    <property type="project" value="UniProtKB-KW"/>
</dbReference>
<gene>
    <name evidence="2" type="ORF">SAMN05192586_12213</name>
</gene>
<protein>
    <submittedName>
        <fullName evidence="2">Transglutaminase-like enzyme, putative cysteine protease</fullName>
    </submittedName>
</protein>
<organism evidence="2 3">
    <name type="scientific">Desulfovibrio legallii</name>
    <dbReference type="NCBI Taxonomy" id="571438"/>
    <lineage>
        <taxon>Bacteria</taxon>
        <taxon>Pseudomonadati</taxon>
        <taxon>Thermodesulfobacteriota</taxon>
        <taxon>Desulfovibrionia</taxon>
        <taxon>Desulfovibrionales</taxon>
        <taxon>Desulfovibrionaceae</taxon>
        <taxon>Desulfovibrio</taxon>
    </lineage>
</organism>
<dbReference type="Gene3D" id="3.10.620.30">
    <property type="match status" value="1"/>
</dbReference>
<keyword evidence="2" id="KW-0645">Protease</keyword>
<dbReference type="RefSeq" id="WP_092155110.1">
    <property type="nucleotide sequence ID" value="NZ_FNBX01000022.1"/>
</dbReference>
<dbReference type="EMBL" id="FNBX01000022">
    <property type="protein sequence ID" value="SDF99041.1"/>
    <property type="molecule type" value="Genomic_DNA"/>
</dbReference>
<dbReference type="STRING" id="571438.SAMN05192586_12213"/>
<dbReference type="InterPro" id="IPR002931">
    <property type="entry name" value="Transglutaminase-like"/>
</dbReference>
<feature type="domain" description="Transglutaminase-like" evidence="1">
    <location>
        <begin position="154"/>
        <end position="216"/>
    </location>
</feature>
<dbReference type="AlphaFoldDB" id="A0A1G7QKG5"/>
<dbReference type="Proteomes" id="UP000199355">
    <property type="component" value="Unassembled WGS sequence"/>
</dbReference>
<dbReference type="Pfam" id="PF01841">
    <property type="entry name" value="Transglut_core"/>
    <property type="match status" value="1"/>
</dbReference>
<dbReference type="OrthoDB" id="9804872at2"/>
<dbReference type="InterPro" id="IPR013589">
    <property type="entry name" value="Bac_transglu_N"/>
</dbReference>
<proteinExistence type="predicted"/>
<reference evidence="3" key="1">
    <citation type="submission" date="2016-10" db="EMBL/GenBank/DDBJ databases">
        <authorList>
            <person name="Varghese N."/>
            <person name="Submissions S."/>
        </authorList>
    </citation>
    <scope>NUCLEOTIDE SEQUENCE [LARGE SCALE GENOMIC DNA]</scope>
    <source>
        <strain evidence="3">KHC7</strain>
    </source>
</reference>
<dbReference type="SMART" id="SM00460">
    <property type="entry name" value="TGc"/>
    <property type="match status" value="1"/>
</dbReference>
<keyword evidence="3" id="KW-1185">Reference proteome</keyword>
<sequence>MKIKVTHETCYAYDSPTKRSIQLLRVTPLSLGRQKVLSWSLALPRCGSELFDGFGNCCTLLSLPEPHECLRIKAQGEVELEEDLDWLEDDRLPPGLFLRETPLTRCTGPIREMAARRLGRGVSRRALQAFSADILAHMPYAKGRTGVSTSADEAFALGVGVCQDHTHVFLAGARAMGVPARYVSGYLYTESEQHLASHAWAEAWLDGRWYVFDVSNQLFAPARHVQIALGLDYNDAAPVRGIRVGGGHEHMDYRVQVAAQQ</sequence>
<name>A0A1G7QKG5_9BACT</name>
<dbReference type="PANTHER" id="PTHR33490">
    <property type="entry name" value="BLR5614 PROTEIN-RELATED"/>
    <property type="match status" value="1"/>
</dbReference>
<evidence type="ECO:0000259" key="1">
    <source>
        <dbReference type="SMART" id="SM00460"/>
    </source>
</evidence>
<dbReference type="PANTHER" id="PTHR33490:SF6">
    <property type="entry name" value="SLL1049 PROTEIN"/>
    <property type="match status" value="1"/>
</dbReference>
<accession>A0A1G7QKG5</accession>
<evidence type="ECO:0000313" key="2">
    <source>
        <dbReference type="EMBL" id="SDF99041.1"/>
    </source>
</evidence>
<dbReference type="Pfam" id="PF08379">
    <property type="entry name" value="Bact_transglu_N"/>
    <property type="match status" value="1"/>
</dbReference>
<dbReference type="InterPro" id="IPR038765">
    <property type="entry name" value="Papain-like_cys_pep_sf"/>
</dbReference>
<dbReference type="GO" id="GO:0008233">
    <property type="term" value="F:peptidase activity"/>
    <property type="evidence" value="ECO:0007669"/>
    <property type="project" value="UniProtKB-KW"/>
</dbReference>